<protein>
    <submittedName>
        <fullName evidence="3">Diguanylate cyclase (GGDEF) domain-containing protein</fullName>
    </submittedName>
</protein>
<dbReference type="Proteomes" id="UP000184226">
    <property type="component" value="Unassembled WGS sequence"/>
</dbReference>
<dbReference type="SMART" id="SM00052">
    <property type="entry name" value="EAL"/>
    <property type="match status" value="1"/>
</dbReference>
<dbReference type="STRING" id="658167.SAMN04488135_103297"/>
<dbReference type="CDD" id="cd01948">
    <property type="entry name" value="EAL"/>
    <property type="match status" value="1"/>
</dbReference>
<dbReference type="InterPro" id="IPR000160">
    <property type="entry name" value="GGDEF_dom"/>
</dbReference>
<dbReference type="InterPro" id="IPR050706">
    <property type="entry name" value="Cyclic-di-GMP_PDE-like"/>
</dbReference>
<keyword evidence="4" id="KW-1185">Reference proteome</keyword>
<organism evidence="3 4">
    <name type="scientific">Pollutimonas bauzanensis</name>
    <dbReference type="NCBI Taxonomy" id="658167"/>
    <lineage>
        <taxon>Bacteria</taxon>
        <taxon>Pseudomonadati</taxon>
        <taxon>Pseudomonadota</taxon>
        <taxon>Betaproteobacteria</taxon>
        <taxon>Burkholderiales</taxon>
        <taxon>Alcaligenaceae</taxon>
        <taxon>Pollutimonas</taxon>
    </lineage>
</organism>
<evidence type="ECO:0000259" key="2">
    <source>
        <dbReference type="PROSITE" id="PS50887"/>
    </source>
</evidence>
<gene>
    <name evidence="3" type="ORF">SAMN04488135_103297</name>
</gene>
<dbReference type="SUPFAM" id="SSF141868">
    <property type="entry name" value="EAL domain-like"/>
    <property type="match status" value="1"/>
</dbReference>
<dbReference type="InterPro" id="IPR029787">
    <property type="entry name" value="Nucleotide_cyclase"/>
</dbReference>
<dbReference type="PROSITE" id="PS50883">
    <property type="entry name" value="EAL"/>
    <property type="match status" value="1"/>
</dbReference>
<dbReference type="SMART" id="SM00267">
    <property type="entry name" value="GGDEF"/>
    <property type="match status" value="1"/>
</dbReference>
<dbReference type="GO" id="GO:0071111">
    <property type="term" value="F:cyclic-guanylate-specific phosphodiesterase activity"/>
    <property type="evidence" value="ECO:0007669"/>
    <property type="project" value="InterPro"/>
</dbReference>
<sequence>MMATLTGCKVVSSHSETQHDESVQMLASFRKVLLDKALTPLYQPIVNLQSGQIIGYEGLIRGPSDSPLHAPTKLFSVARLDGKTIELERLCRRIHIDQFLALGLAGKLFLNMSPDALMMPAGDVGASLMYSQIVGMPAENIVIELTESEATSNYSLLRQAASDYRGFGLQIAIDDLGEGFSSLRRWSELRPEYVKIDKYFVQGIDNDAVKRQFVRSIFEMAQQSRSEVIAEGIETEAELAAVLSLGIQYGQGYLLARPAAAPMAVLPQATLRLLAPAPSKRPLMNDAYKSVATARKILRPVPAVADTILTNDVYDIFKKQPELQVLAVLREGLPVGLIHRLRMLDRLARPYHRELYGNKPCDQFIENQPLIVDHQTSLQDLGYLFTEANPHHLSDGFIITEEGRFIGVGTGFDLIREITQMQIHAARYANPLTQLPGNVPINEHIEALLAREEPFAVCYCDLDHFKAFNDLYSYRKGDEAIQITANLLREHIDPNSDFVGHIGGDDFIVVFKSRNWRERCQRILDCYYAAMSHLYKPVHLAQGGYIAENRQGIEVFHGLISISLGVVEVNMALPYSSHHIAEFAALAKSEAKKISGNSLFVERRSLLGALPAQDG</sequence>
<dbReference type="InterPro" id="IPR035919">
    <property type="entry name" value="EAL_sf"/>
</dbReference>
<dbReference type="PROSITE" id="PS50887">
    <property type="entry name" value="GGDEF"/>
    <property type="match status" value="1"/>
</dbReference>
<evidence type="ECO:0000313" key="4">
    <source>
        <dbReference type="Proteomes" id="UP000184226"/>
    </source>
</evidence>
<dbReference type="InterPro" id="IPR001633">
    <property type="entry name" value="EAL_dom"/>
</dbReference>
<dbReference type="InterPro" id="IPR043128">
    <property type="entry name" value="Rev_trsase/Diguanyl_cyclase"/>
</dbReference>
<evidence type="ECO:0000259" key="1">
    <source>
        <dbReference type="PROSITE" id="PS50883"/>
    </source>
</evidence>
<accession>A0A1M5T825</accession>
<dbReference type="Pfam" id="PF00563">
    <property type="entry name" value="EAL"/>
    <property type="match status" value="1"/>
</dbReference>
<name>A0A1M5T825_9BURK</name>
<dbReference type="Gene3D" id="3.30.70.270">
    <property type="match status" value="1"/>
</dbReference>
<evidence type="ECO:0000313" key="3">
    <source>
        <dbReference type="EMBL" id="SHH46915.1"/>
    </source>
</evidence>
<dbReference type="Gene3D" id="3.20.20.450">
    <property type="entry name" value="EAL domain"/>
    <property type="match status" value="1"/>
</dbReference>
<dbReference type="PANTHER" id="PTHR33121">
    <property type="entry name" value="CYCLIC DI-GMP PHOSPHODIESTERASE PDEF"/>
    <property type="match status" value="1"/>
</dbReference>
<reference evidence="3 4" key="1">
    <citation type="submission" date="2016-11" db="EMBL/GenBank/DDBJ databases">
        <authorList>
            <person name="Jaros S."/>
            <person name="Januszkiewicz K."/>
            <person name="Wedrychowicz H."/>
        </authorList>
    </citation>
    <scope>NUCLEOTIDE SEQUENCE [LARGE SCALE GENOMIC DNA]</scope>
    <source>
        <strain evidence="3 4">CGMCC 1.10190</strain>
    </source>
</reference>
<dbReference type="NCBIfam" id="TIGR00254">
    <property type="entry name" value="GGDEF"/>
    <property type="match status" value="1"/>
</dbReference>
<dbReference type="SUPFAM" id="SSF54631">
    <property type="entry name" value="CBS-domain pair"/>
    <property type="match status" value="1"/>
</dbReference>
<dbReference type="SUPFAM" id="SSF55073">
    <property type="entry name" value="Nucleotide cyclase"/>
    <property type="match status" value="1"/>
</dbReference>
<dbReference type="InterPro" id="IPR046342">
    <property type="entry name" value="CBS_dom_sf"/>
</dbReference>
<dbReference type="AlphaFoldDB" id="A0A1M5T825"/>
<dbReference type="PANTHER" id="PTHR33121:SF76">
    <property type="entry name" value="SIGNALING PROTEIN"/>
    <property type="match status" value="1"/>
</dbReference>
<dbReference type="CDD" id="cd04598">
    <property type="entry name" value="CBS_pair_GGDEF_EAL"/>
    <property type="match status" value="1"/>
</dbReference>
<feature type="domain" description="EAL" evidence="1">
    <location>
        <begin position="22"/>
        <end position="272"/>
    </location>
</feature>
<dbReference type="EMBL" id="FQXE01000003">
    <property type="protein sequence ID" value="SHH46915.1"/>
    <property type="molecule type" value="Genomic_DNA"/>
</dbReference>
<proteinExistence type="predicted"/>
<feature type="domain" description="GGDEF" evidence="2">
    <location>
        <begin position="453"/>
        <end position="604"/>
    </location>
</feature>
<dbReference type="Pfam" id="PF00990">
    <property type="entry name" value="GGDEF"/>
    <property type="match status" value="1"/>
</dbReference>
<dbReference type="CDD" id="cd01949">
    <property type="entry name" value="GGDEF"/>
    <property type="match status" value="1"/>
</dbReference>